<name>Q555M1_DICDI</name>
<proteinExistence type="predicted"/>
<evidence type="ECO:0000256" key="1">
    <source>
        <dbReference type="SAM" id="MobiDB-lite"/>
    </source>
</evidence>
<dbReference type="SMR" id="Q555M1"/>
<evidence type="ECO:0000259" key="3">
    <source>
        <dbReference type="PROSITE" id="PS51390"/>
    </source>
</evidence>
<comment type="caution">
    <text evidence="4">The sequence shown here is derived from an EMBL/GenBank/DDBJ whole genome shotgun (WGS) entry which is preliminary data.</text>
</comment>
<dbReference type="Gene3D" id="4.10.75.10">
    <property type="entry name" value="Elafin-like"/>
    <property type="match status" value="1"/>
</dbReference>
<organism evidence="4 5">
    <name type="scientific">Dictyostelium discoideum</name>
    <name type="common">Social amoeba</name>
    <dbReference type="NCBI Taxonomy" id="44689"/>
    <lineage>
        <taxon>Eukaryota</taxon>
        <taxon>Amoebozoa</taxon>
        <taxon>Evosea</taxon>
        <taxon>Eumycetozoa</taxon>
        <taxon>Dictyostelia</taxon>
        <taxon>Dictyosteliales</taxon>
        <taxon>Dictyosteliaceae</taxon>
        <taxon>Dictyostelium</taxon>
    </lineage>
</organism>
<feature type="chain" id="PRO_5004249689" description="WAP domain-containing protein" evidence="2">
    <location>
        <begin position="28"/>
        <end position="145"/>
    </location>
</feature>
<evidence type="ECO:0000313" key="4">
    <source>
        <dbReference type="EMBL" id="EAL70242.1"/>
    </source>
</evidence>
<dbReference type="InterPro" id="IPR036645">
    <property type="entry name" value="Elafin-like_sf"/>
</dbReference>
<dbReference type="Pfam" id="PF00095">
    <property type="entry name" value="WAP"/>
    <property type="match status" value="1"/>
</dbReference>
<dbReference type="PaxDb" id="44689-DDB0305229"/>
<evidence type="ECO:0000256" key="2">
    <source>
        <dbReference type="SAM" id="SignalP"/>
    </source>
</evidence>
<feature type="signal peptide" evidence="2">
    <location>
        <begin position="1"/>
        <end position="27"/>
    </location>
</feature>
<feature type="domain" description="WAP" evidence="3">
    <location>
        <begin position="91"/>
        <end position="143"/>
    </location>
</feature>
<dbReference type="VEuPathDB" id="AmoebaDB:DDB_G0274699"/>
<dbReference type="GeneID" id="8619475"/>
<dbReference type="KEGG" id="ddi:DDB_G0274699"/>
<dbReference type="HOGENOM" id="CLU_1790509_0_0_1"/>
<dbReference type="dictyBase" id="DDB_G0274699">
    <property type="gene designation" value="wfdc"/>
</dbReference>
<dbReference type="GO" id="GO:0005576">
    <property type="term" value="C:extracellular region"/>
    <property type="evidence" value="ECO:0007669"/>
    <property type="project" value="InterPro"/>
</dbReference>
<dbReference type="GO" id="GO:0030414">
    <property type="term" value="F:peptidase inhibitor activity"/>
    <property type="evidence" value="ECO:0007669"/>
    <property type="project" value="InterPro"/>
</dbReference>
<keyword evidence="5" id="KW-1185">Reference proteome</keyword>
<dbReference type="AlphaFoldDB" id="Q555M1"/>
<gene>
    <name evidence="4" type="ORF">DDB_G0274699</name>
</gene>
<dbReference type="RefSeq" id="XP_644045.1">
    <property type="nucleotide sequence ID" value="XM_638953.1"/>
</dbReference>
<accession>Q555M1</accession>
<keyword evidence="2" id="KW-0732">Signal</keyword>
<evidence type="ECO:0000313" key="5">
    <source>
        <dbReference type="Proteomes" id="UP000002195"/>
    </source>
</evidence>
<feature type="compositionally biased region" description="Low complexity" evidence="1">
    <location>
        <begin position="40"/>
        <end position="70"/>
    </location>
</feature>
<dbReference type="Proteomes" id="UP000002195">
    <property type="component" value="Unassembled WGS sequence"/>
</dbReference>
<protein>
    <recommendedName>
        <fullName evidence="3">WAP domain-containing protein</fullName>
    </recommendedName>
</protein>
<dbReference type="InterPro" id="IPR008197">
    <property type="entry name" value="WAP_dom"/>
</dbReference>
<sequence length="145" mass="15908">MMMLNNFIKILFFLFLINCLFINLSICGVTSVTFTNPNQTTTTTTNIPTSNNIPTNTPTNTPTTTTTTSSGFVKPSSSNVPSNKANLVQSVLTTATLNCPKNRIEIYCSPTDQCTKDSDCKAYGENQKCCYRIGCGKKCFRGIFI</sequence>
<feature type="region of interest" description="Disordered" evidence="1">
    <location>
        <begin position="40"/>
        <end position="81"/>
    </location>
</feature>
<dbReference type="PROSITE" id="PS51390">
    <property type="entry name" value="WAP"/>
    <property type="match status" value="1"/>
</dbReference>
<dbReference type="InParanoid" id="Q555M1"/>
<reference evidence="4 5" key="1">
    <citation type="journal article" date="2005" name="Nature">
        <title>The genome of the social amoeba Dictyostelium discoideum.</title>
        <authorList>
            <consortium name="The Dictyostelium discoideum Sequencing Consortium"/>
            <person name="Eichinger L."/>
            <person name="Pachebat J.A."/>
            <person name="Glockner G."/>
            <person name="Rajandream M.A."/>
            <person name="Sucgang R."/>
            <person name="Berriman M."/>
            <person name="Song J."/>
            <person name="Olsen R."/>
            <person name="Szafranski K."/>
            <person name="Xu Q."/>
            <person name="Tunggal B."/>
            <person name="Kummerfeld S."/>
            <person name="Madera M."/>
            <person name="Konfortov B.A."/>
            <person name="Rivero F."/>
            <person name="Bankier A.T."/>
            <person name="Lehmann R."/>
            <person name="Hamlin N."/>
            <person name="Davies R."/>
            <person name="Gaudet P."/>
            <person name="Fey P."/>
            <person name="Pilcher K."/>
            <person name="Chen G."/>
            <person name="Saunders D."/>
            <person name="Sodergren E."/>
            <person name="Davis P."/>
            <person name="Kerhornou A."/>
            <person name="Nie X."/>
            <person name="Hall N."/>
            <person name="Anjard C."/>
            <person name="Hemphill L."/>
            <person name="Bason N."/>
            <person name="Farbrother P."/>
            <person name="Desany B."/>
            <person name="Just E."/>
            <person name="Morio T."/>
            <person name="Rost R."/>
            <person name="Churcher C."/>
            <person name="Cooper J."/>
            <person name="Haydock S."/>
            <person name="van Driessche N."/>
            <person name="Cronin A."/>
            <person name="Goodhead I."/>
            <person name="Muzny D."/>
            <person name="Mourier T."/>
            <person name="Pain A."/>
            <person name="Lu M."/>
            <person name="Harper D."/>
            <person name="Lindsay R."/>
            <person name="Hauser H."/>
            <person name="James K."/>
            <person name="Quiles M."/>
            <person name="Madan Babu M."/>
            <person name="Saito T."/>
            <person name="Buchrieser C."/>
            <person name="Wardroper A."/>
            <person name="Felder M."/>
            <person name="Thangavelu M."/>
            <person name="Johnson D."/>
            <person name="Knights A."/>
            <person name="Loulseged H."/>
            <person name="Mungall K."/>
            <person name="Oliver K."/>
            <person name="Price C."/>
            <person name="Quail M.A."/>
            <person name="Urushihara H."/>
            <person name="Hernandez J."/>
            <person name="Rabbinowitsch E."/>
            <person name="Steffen D."/>
            <person name="Sanders M."/>
            <person name="Ma J."/>
            <person name="Kohara Y."/>
            <person name="Sharp S."/>
            <person name="Simmonds M."/>
            <person name="Spiegler S."/>
            <person name="Tivey A."/>
            <person name="Sugano S."/>
            <person name="White B."/>
            <person name="Walker D."/>
            <person name="Woodward J."/>
            <person name="Winckler T."/>
            <person name="Tanaka Y."/>
            <person name="Shaulsky G."/>
            <person name="Schleicher M."/>
            <person name="Weinstock G."/>
            <person name="Rosenthal A."/>
            <person name="Cox E.C."/>
            <person name="Chisholm R.L."/>
            <person name="Gibbs R."/>
            <person name="Loomis W.F."/>
            <person name="Platzer M."/>
            <person name="Kay R.R."/>
            <person name="Williams J."/>
            <person name="Dear P.H."/>
            <person name="Noegel A.A."/>
            <person name="Barrell B."/>
            <person name="Kuspa A."/>
        </authorList>
    </citation>
    <scope>NUCLEOTIDE SEQUENCE [LARGE SCALE GENOMIC DNA]</scope>
    <source>
        <strain evidence="4 5">AX4</strain>
    </source>
</reference>
<dbReference type="EMBL" id="AAFI02000012">
    <property type="protein sequence ID" value="EAL70242.1"/>
    <property type="molecule type" value="Genomic_DNA"/>
</dbReference>